<name>A0A9D3W6M6_9ROSI</name>
<sequence length="129" mass="14546">METDPANRKKNNSGLTTMNFVDGPMRWSMIGVLSCNITRSFSSNRTISHNMSLASVTNTLFRQLENYMTAKEILDKLEDMFGGQAILDGWSTITSLMNPQQKPNTPIKDRMITFVGYFVEAVDNKANLE</sequence>
<reference evidence="1 2" key="1">
    <citation type="journal article" date="2021" name="Plant Biotechnol. J.">
        <title>Multi-omics assisted identification of the key and species-specific regulatory components of drought-tolerant mechanisms in Gossypium stocksii.</title>
        <authorList>
            <person name="Yu D."/>
            <person name="Ke L."/>
            <person name="Zhang D."/>
            <person name="Wu Y."/>
            <person name="Sun Y."/>
            <person name="Mei J."/>
            <person name="Sun J."/>
            <person name="Sun Y."/>
        </authorList>
    </citation>
    <scope>NUCLEOTIDE SEQUENCE [LARGE SCALE GENOMIC DNA]</scope>
    <source>
        <strain evidence="2">cv. E1</strain>
        <tissue evidence="1">Leaf</tissue>
    </source>
</reference>
<dbReference type="Proteomes" id="UP000828251">
    <property type="component" value="Unassembled WGS sequence"/>
</dbReference>
<protein>
    <submittedName>
        <fullName evidence="1">Uncharacterized protein</fullName>
    </submittedName>
</protein>
<dbReference type="AlphaFoldDB" id="A0A9D3W6M6"/>
<keyword evidence="2" id="KW-1185">Reference proteome</keyword>
<evidence type="ECO:0000313" key="1">
    <source>
        <dbReference type="EMBL" id="KAH1114056.1"/>
    </source>
</evidence>
<gene>
    <name evidence="1" type="ORF">J1N35_007434</name>
</gene>
<proteinExistence type="predicted"/>
<evidence type="ECO:0000313" key="2">
    <source>
        <dbReference type="Proteomes" id="UP000828251"/>
    </source>
</evidence>
<organism evidence="1 2">
    <name type="scientific">Gossypium stocksii</name>
    <dbReference type="NCBI Taxonomy" id="47602"/>
    <lineage>
        <taxon>Eukaryota</taxon>
        <taxon>Viridiplantae</taxon>
        <taxon>Streptophyta</taxon>
        <taxon>Embryophyta</taxon>
        <taxon>Tracheophyta</taxon>
        <taxon>Spermatophyta</taxon>
        <taxon>Magnoliopsida</taxon>
        <taxon>eudicotyledons</taxon>
        <taxon>Gunneridae</taxon>
        <taxon>Pentapetalae</taxon>
        <taxon>rosids</taxon>
        <taxon>malvids</taxon>
        <taxon>Malvales</taxon>
        <taxon>Malvaceae</taxon>
        <taxon>Malvoideae</taxon>
        <taxon>Gossypium</taxon>
    </lineage>
</organism>
<dbReference type="EMBL" id="JAIQCV010000003">
    <property type="protein sequence ID" value="KAH1114056.1"/>
    <property type="molecule type" value="Genomic_DNA"/>
</dbReference>
<dbReference type="OrthoDB" id="904370at2759"/>
<accession>A0A9D3W6M6</accession>
<comment type="caution">
    <text evidence="1">The sequence shown here is derived from an EMBL/GenBank/DDBJ whole genome shotgun (WGS) entry which is preliminary data.</text>
</comment>